<name>A0A5B7C980_DAVIN</name>
<sequence>MGTERIRTCVKDDKVDKLSVPPGFVSLTSFMLKRIETSEETCSSMVFGSEFEPESAQMDTACNIVDIANLKRSFRRRPWILHNQFNHNPDESDSEKLDMVIYLLCYSFVQCF</sequence>
<protein>
    <submittedName>
        <fullName evidence="1">Putative lysine-specific demethylase JMJ16 isoform X3</fullName>
        <ecNumber evidence="1">1.14.11.-</ecNumber>
    </submittedName>
</protein>
<accession>A0A5B7C980</accession>
<evidence type="ECO:0000313" key="1">
    <source>
        <dbReference type="EMBL" id="MPA76023.1"/>
    </source>
</evidence>
<keyword evidence="1" id="KW-0560">Oxidoreductase</keyword>
<dbReference type="GO" id="GO:0008168">
    <property type="term" value="F:methyltransferase activity"/>
    <property type="evidence" value="ECO:0007669"/>
    <property type="project" value="UniProtKB-KW"/>
</dbReference>
<organism evidence="1">
    <name type="scientific">Davidia involucrata</name>
    <name type="common">Dove tree</name>
    <dbReference type="NCBI Taxonomy" id="16924"/>
    <lineage>
        <taxon>Eukaryota</taxon>
        <taxon>Viridiplantae</taxon>
        <taxon>Streptophyta</taxon>
        <taxon>Embryophyta</taxon>
        <taxon>Tracheophyta</taxon>
        <taxon>Spermatophyta</taxon>
        <taxon>Magnoliopsida</taxon>
        <taxon>eudicotyledons</taxon>
        <taxon>Gunneridae</taxon>
        <taxon>Pentapetalae</taxon>
        <taxon>asterids</taxon>
        <taxon>Cornales</taxon>
        <taxon>Nyssaceae</taxon>
        <taxon>Davidia</taxon>
    </lineage>
</organism>
<gene>
    <name evidence="1" type="ORF">Din_045464</name>
</gene>
<proteinExistence type="predicted"/>
<reference evidence="1" key="1">
    <citation type="submission" date="2019-08" db="EMBL/GenBank/DDBJ databases">
        <title>Reference gene set and small RNA set construction with multiple tissues from Davidia involucrata Baill.</title>
        <authorList>
            <person name="Yang H."/>
            <person name="Zhou C."/>
            <person name="Li G."/>
            <person name="Wang J."/>
            <person name="Gao P."/>
            <person name="Wang M."/>
            <person name="Wang R."/>
            <person name="Zhao Y."/>
        </authorList>
    </citation>
    <scope>NUCLEOTIDE SEQUENCE</scope>
    <source>
        <tissue evidence="1">Mixed with DoveR01_LX</tissue>
    </source>
</reference>
<dbReference type="GO" id="GO:0016491">
    <property type="term" value="F:oxidoreductase activity"/>
    <property type="evidence" value="ECO:0007669"/>
    <property type="project" value="UniProtKB-KW"/>
</dbReference>
<dbReference type="EMBL" id="GHES01045464">
    <property type="protein sequence ID" value="MPA76023.1"/>
    <property type="molecule type" value="Transcribed_RNA"/>
</dbReference>
<keyword evidence="1" id="KW-0808">Transferase</keyword>
<keyword evidence="1" id="KW-0489">Methyltransferase</keyword>
<dbReference type="EC" id="1.14.11.-" evidence="1"/>
<dbReference type="AlphaFoldDB" id="A0A5B7C980"/>
<dbReference type="GO" id="GO:0032259">
    <property type="term" value="P:methylation"/>
    <property type="evidence" value="ECO:0007669"/>
    <property type="project" value="UniProtKB-KW"/>
</dbReference>